<evidence type="ECO:0000313" key="2">
    <source>
        <dbReference type="Proteomes" id="UP000530660"/>
    </source>
</evidence>
<name>A0A7J7IIT2_9RHOD</name>
<sequence length="1001" mass="112447">MLLRSALRRYFIRYQRKRYVWRRRTIGGLLALLLILLLSRWRFGGPPDESNGLPPTEKLRVVRKILTAVDNGNAGRRIEVMPTSGSLGVITARLIGRSGQIEEQLRGCLVVASVDAEPIGSSALVYVHSCPADEEAGYGSELVASRHAGGTLAGYTHLELWKHVLRSSPEESIWRRVGTGECLGLETKNWQLVLGDQNCIVWDERKNSTLFRESVRFRIAPSWRWMGRYRAKSLRPSSSGCSGMLCGHGAGPSAPELVPWHLEPLPLRLEAATKQQMSRLSLDLDPPTLDALSAVPLSFRDRHRSTIGLVTVRRYSPLSKFPADELNRTRFPPGRTPPLSPRDGTIRYLKGQANMNDSTDASSGDQISKLGLRGPRSLCLSVTDLEARTVDLLPCESNHDDPNGQQQVWYIYGQRVYTALSHELCLNAETQRSLVPCPVRNATCGAVYATMASLILSFWRDPVYLPSTRVDPSMPNDRELVDAIHLFASGFPADEEYLRVYEHNPARIKIHRWNEQFRQHLHEAGALPLEKLQERRHAAGTLNYYAALRGLHAFASPERHLILLEDDVKVADDAWVNVLSSIRSVEKDLNDMVFVPNKRYGFPNNSNYVVQLYVPENWPRPRMGWRYAWLEHSRIYGTQAFFYPVTTRQRMVEHYLRGIAEARAPQQVPKYDIHLHYLDFPVFGLARSAFEHSGCASTGLGAGLHRSRTWTPCELLQPLSRETVEQGVSSVRWSGWMGAKRNPDRGPESYASPDGVGVARFYIVIADELEQEGNETTSGPLIRYASLSSALASAWADASPTLDRLERIFLVGSTDGPIAHHQAVQMCPDGAACIRNAMSAALDRNANQNILIFLQHRRPVFGERALAFPDGWFQHLERVMQHLHSAEDLQSESPSLLLLGIRGRLPDESPQPSGTDDAPWTVRPGVVFQKHWDASICADLDIMVMRGMNPGQRHALQQTLRSHPIEDASQLCQVLLSNRQAPLVLLNDQSHLEMRPILETY</sequence>
<gene>
    <name evidence="1" type="ORF">F1559_002547</name>
</gene>
<reference evidence="1 2" key="1">
    <citation type="journal article" date="2020" name="J. Phycol.">
        <title>Comparative genome analysis reveals Cyanidiococcus gen. nov., a new extremophilic red algal genus sister to Cyanidioschyzon (Cyanidioschyzonaceae, Rhodophyta).</title>
        <authorList>
            <person name="Liu S.-L."/>
            <person name="Chiang Y.-R."/>
            <person name="Yoon H.S."/>
            <person name="Fu H.-Y."/>
        </authorList>
    </citation>
    <scope>NUCLEOTIDE SEQUENCE [LARGE SCALE GENOMIC DNA]</scope>
    <source>
        <strain evidence="1 2">THAL066</strain>
    </source>
</reference>
<dbReference type="PROSITE" id="PS50231">
    <property type="entry name" value="RICIN_B_LECTIN"/>
    <property type="match status" value="1"/>
</dbReference>
<proteinExistence type="predicted"/>
<organism evidence="1 2">
    <name type="scientific">Cyanidiococcus yangmingshanensis</name>
    <dbReference type="NCBI Taxonomy" id="2690220"/>
    <lineage>
        <taxon>Eukaryota</taxon>
        <taxon>Rhodophyta</taxon>
        <taxon>Bangiophyceae</taxon>
        <taxon>Cyanidiales</taxon>
        <taxon>Cyanidiaceae</taxon>
        <taxon>Cyanidiococcus</taxon>
    </lineage>
</organism>
<protein>
    <submittedName>
        <fullName evidence="1">Uncharacterized protein</fullName>
    </submittedName>
</protein>
<keyword evidence="2" id="KW-1185">Reference proteome</keyword>
<accession>A0A7J7IIT2</accession>
<dbReference type="Proteomes" id="UP000530660">
    <property type="component" value="Unassembled WGS sequence"/>
</dbReference>
<comment type="caution">
    <text evidence="1">The sequence shown here is derived from an EMBL/GenBank/DDBJ whole genome shotgun (WGS) entry which is preliminary data.</text>
</comment>
<dbReference type="OrthoDB" id="10429919at2759"/>
<evidence type="ECO:0000313" key="1">
    <source>
        <dbReference type="EMBL" id="KAF6003012.1"/>
    </source>
</evidence>
<dbReference type="EMBL" id="VWRR01000008">
    <property type="protein sequence ID" value="KAF6003012.1"/>
    <property type="molecule type" value="Genomic_DNA"/>
</dbReference>
<dbReference type="AlphaFoldDB" id="A0A7J7IIT2"/>